<keyword evidence="3" id="KW-1185">Reference proteome</keyword>
<evidence type="ECO:0000313" key="3">
    <source>
        <dbReference type="Proteomes" id="UP000789570"/>
    </source>
</evidence>
<name>A0A9N9FP62_9GLOM</name>
<dbReference type="AlphaFoldDB" id="A0A9N9FP62"/>
<evidence type="ECO:0000313" key="2">
    <source>
        <dbReference type="EMBL" id="CAG8546662.1"/>
    </source>
</evidence>
<protein>
    <submittedName>
        <fullName evidence="2">4027_t:CDS:1</fullName>
    </submittedName>
</protein>
<dbReference type="Pfam" id="PF01637">
    <property type="entry name" value="ATPase_2"/>
    <property type="match status" value="1"/>
</dbReference>
<proteinExistence type="predicted"/>
<reference evidence="2" key="1">
    <citation type="submission" date="2021-06" db="EMBL/GenBank/DDBJ databases">
        <authorList>
            <person name="Kallberg Y."/>
            <person name="Tangrot J."/>
            <person name="Rosling A."/>
        </authorList>
    </citation>
    <scope>NUCLEOTIDE SEQUENCE</scope>
    <source>
        <strain evidence="2">UK204</strain>
    </source>
</reference>
<dbReference type="GO" id="GO:0005524">
    <property type="term" value="F:ATP binding"/>
    <property type="evidence" value="ECO:0007669"/>
    <property type="project" value="InterPro"/>
</dbReference>
<sequence>MLVFGLTKRLSTDSSCISNALRTGRIVRYMTQDIHEKIFFNRKWELDKFNNAFSSYPELRVVLGPPSTGKTTLIREVVTNKDNFKPLFLDCRSGQFDFSKNLYDSISMQFKPFFKKRIKSLKNIMPEDLKAKLPFFKLNFKIFDKSEITPSSVSELLVEITRAFLKWNIWHSNYASPHILVVDEANLLSQLGDSSKEGAILLKTFLNWLVLNTKQENRFHAVLTSSDSFFLNWITNLLHIPHIIPYVVGDLNKEDAEEYFEKHVLPQYGVFTEPSIYTYCSSHDGTRMLIIDRYVKEYKNNEGKLTDRKFSVFELEYDKLCSGLVPVRSSGKPCKPL</sequence>
<dbReference type="PANTHER" id="PTHR37096:SF1">
    <property type="entry name" value="AAA+ ATPASE DOMAIN-CONTAINING PROTEIN"/>
    <property type="match status" value="1"/>
</dbReference>
<dbReference type="EMBL" id="CAJVPQ010001338">
    <property type="protein sequence ID" value="CAG8546662.1"/>
    <property type="molecule type" value="Genomic_DNA"/>
</dbReference>
<comment type="caution">
    <text evidence="2">The sequence shown here is derived from an EMBL/GenBank/DDBJ whole genome shotgun (WGS) entry which is preliminary data.</text>
</comment>
<dbReference type="Gene3D" id="3.40.50.300">
    <property type="entry name" value="P-loop containing nucleotide triphosphate hydrolases"/>
    <property type="match status" value="1"/>
</dbReference>
<dbReference type="SUPFAM" id="SSF52540">
    <property type="entry name" value="P-loop containing nucleoside triphosphate hydrolases"/>
    <property type="match status" value="1"/>
</dbReference>
<dbReference type="Proteomes" id="UP000789570">
    <property type="component" value="Unassembled WGS sequence"/>
</dbReference>
<dbReference type="OrthoDB" id="2150628at2759"/>
<feature type="domain" description="ATPase" evidence="1">
    <location>
        <begin position="39"/>
        <end position="234"/>
    </location>
</feature>
<dbReference type="InterPro" id="IPR011579">
    <property type="entry name" value="ATPase_dom"/>
</dbReference>
<dbReference type="PANTHER" id="PTHR37096">
    <property type="entry name" value="YALI0E33429P"/>
    <property type="match status" value="1"/>
</dbReference>
<dbReference type="InterPro" id="IPR027417">
    <property type="entry name" value="P-loop_NTPase"/>
</dbReference>
<dbReference type="InterPro" id="IPR051667">
    <property type="entry name" value="Archaeal_ATPase_domain"/>
</dbReference>
<gene>
    <name evidence="2" type="ORF">FCALED_LOCUS5909</name>
</gene>
<organism evidence="2 3">
    <name type="scientific">Funneliformis caledonium</name>
    <dbReference type="NCBI Taxonomy" id="1117310"/>
    <lineage>
        <taxon>Eukaryota</taxon>
        <taxon>Fungi</taxon>
        <taxon>Fungi incertae sedis</taxon>
        <taxon>Mucoromycota</taxon>
        <taxon>Glomeromycotina</taxon>
        <taxon>Glomeromycetes</taxon>
        <taxon>Glomerales</taxon>
        <taxon>Glomeraceae</taxon>
        <taxon>Funneliformis</taxon>
    </lineage>
</organism>
<accession>A0A9N9FP62</accession>
<evidence type="ECO:0000259" key="1">
    <source>
        <dbReference type="Pfam" id="PF01637"/>
    </source>
</evidence>